<dbReference type="Proteomes" id="UP001596091">
    <property type="component" value="Unassembled WGS sequence"/>
</dbReference>
<reference evidence="7" key="1">
    <citation type="journal article" date="2019" name="Int. J. Syst. Evol. Microbiol.">
        <title>The Global Catalogue of Microorganisms (GCM) 10K type strain sequencing project: providing services to taxonomists for standard genome sequencing and annotation.</title>
        <authorList>
            <consortium name="The Broad Institute Genomics Platform"/>
            <consortium name="The Broad Institute Genome Sequencing Center for Infectious Disease"/>
            <person name="Wu L."/>
            <person name="Ma J."/>
        </authorList>
    </citation>
    <scope>NUCLEOTIDE SEQUENCE [LARGE SCALE GENOMIC DNA]</scope>
    <source>
        <strain evidence="7">JCM 4087</strain>
    </source>
</reference>
<keyword evidence="1" id="KW-0597">Phosphoprotein</keyword>
<dbReference type="CDD" id="cd16016">
    <property type="entry name" value="AP-SPAP"/>
    <property type="match status" value="1"/>
</dbReference>
<dbReference type="SUPFAM" id="SSF53649">
    <property type="entry name" value="Alkaline phosphatase-like"/>
    <property type="match status" value="1"/>
</dbReference>
<dbReference type="RefSeq" id="WP_263332663.1">
    <property type="nucleotide sequence ID" value="NZ_JAGSYH010000001.1"/>
</dbReference>
<comment type="caution">
    <text evidence="6">The sequence shown here is derived from an EMBL/GenBank/DDBJ whole genome shotgun (WGS) entry which is preliminary data.</text>
</comment>
<evidence type="ECO:0000256" key="4">
    <source>
        <dbReference type="SAM" id="MobiDB-lite"/>
    </source>
</evidence>
<evidence type="ECO:0000313" key="7">
    <source>
        <dbReference type="Proteomes" id="UP001596091"/>
    </source>
</evidence>
<feature type="compositionally biased region" description="Basic and acidic residues" evidence="4">
    <location>
        <begin position="549"/>
        <end position="566"/>
    </location>
</feature>
<evidence type="ECO:0000256" key="5">
    <source>
        <dbReference type="SAM" id="SignalP"/>
    </source>
</evidence>
<keyword evidence="7" id="KW-1185">Reference proteome</keyword>
<dbReference type="Gene3D" id="3.40.720.10">
    <property type="entry name" value="Alkaline Phosphatase, subunit A"/>
    <property type="match status" value="2"/>
</dbReference>
<evidence type="ECO:0000256" key="3">
    <source>
        <dbReference type="ARBA" id="ARBA00022729"/>
    </source>
</evidence>
<dbReference type="PIRSF" id="PIRSF031924">
    <property type="entry name" value="Pi-irrepressible_AP"/>
    <property type="match status" value="1"/>
</dbReference>
<evidence type="ECO:0000256" key="1">
    <source>
        <dbReference type="ARBA" id="ARBA00022553"/>
    </source>
</evidence>
<proteinExistence type="predicted"/>
<dbReference type="InterPro" id="IPR017850">
    <property type="entry name" value="Alkaline_phosphatase_core_sf"/>
</dbReference>
<evidence type="ECO:0000313" key="6">
    <source>
        <dbReference type="EMBL" id="MFC5864725.1"/>
    </source>
</evidence>
<dbReference type="EMBL" id="JBHSPH010000010">
    <property type="protein sequence ID" value="MFC5864725.1"/>
    <property type="molecule type" value="Genomic_DNA"/>
</dbReference>
<protein>
    <submittedName>
        <fullName evidence="6">Alkaline phosphatase family protein</fullName>
    </submittedName>
</protein>
<keyword evidence="3 5" id="KW-0732">Signal</keyword>
<feature type="chain" id="PRO_5045889293" evidence="5">
    <location>
        <begin position="29"/>
        <end position="566"/>
    </location>
</feature>
<gene>
    <name evidence="6" type="ORF">ACFPT7_20620</name>
</gene>
<feature type="signal peptide" evidence="5">
    <location>
        <begin position="1"/>
        <end position="28"/>
    </location>
</feature>
<name>A0ABW1EKH3_9BACT</name>
<organism evidence="6 7">
    <name type="scientific">Acidicapsa dinghuensis</name>
    <dbReference type="NCBI Taxonomy" id="2218256"/>
    <lineage>
        <taxon>Bacteria</taxon>
        <taxon>Pseudomonadati</taxon>
        <taxon>Acidobacteriota</taxon>
        <taxon>Terriglobia</taxon>
        <taxon>Terriglobales</taxon>
        <taxon>Acidobacteriaceae</taxon>
        <taxon>Acidicapsa</taxon>
    </lineage>
</organism>
<feature type="region of interest" description="Disordered" evidence="4">
    <location>
        <begin position="545"/>
        <end position="566"/>
    </location>
</feature>
<dbReference type="PANTHER" id="PTHR10151">
    <property type="entry name" value="ECTONUCLEOTIDE PYROPHOSPHATASE/PHOSPHODIESTERASE"/>
    <property type="match status" value="1"/>
</dbReference>
<dbReference type="InterPro" id="IPR026263">
    <property type="entry name" value="Alkaline_phosphatase_prok"/>
</dbReference>
<accession>A0ABW1EKH3</accession>
<sequence>MRRISSLLVTAPLLASLAFHSIAPTARAEAYDAHPKLVVILVIDQFRGDMLERYRSEFKGRGFRLFLNDGAWFPDCYYNYANTKTAPGHATIGTGAYTDGHGINSNEWWDARTYDRPVSSVEDERYKLVDLPTGTSDSPGASPRNLLASTLGDELRLATEGRSQVWGVSLKDRAAILPPGHAANGAFWLDDGSGHFTTSTYYMEHLPAWATAFNSSDELTKAAEEAGIDAPVPFSSHLELTPAANHYELDFAQALITGEKLGQGKTTDLLTVSLSAHDLVGHRYGPDSEQEEKMVLGLDRDLDRFFSWLDKTVGLRNVWIALSADHGVAPVPAFASSLGMNAAIVDLAQLNEKANAELNRRFSPDKNLQYILPIPDLPYITLDRRVFESARISEKTAEEALSEALRKIVPTMQQKAVNGRVAPVPEVVGTYTRLQLASSETLPDTEMGRELAHSYSDHGNWYVMLMLAGYQMQDQHSTGTTHFSPWSYDRHVPLAFYGSAFKPGTYRGRVEPVDIAATFASLLGVNQPSASVGHVLTQAIQGAETVKSASREASADPTHKAGIDKR</sequence>
<dbReference type="InterPro" id="IPR002591">
    <property type="entry name" value="Phosphodiest/P_Trfase"/>
</dbReference>
<dbReference type="PANTHER" id="PTHR10151:SF120">
    <property type="entry name" value="BIS(5'-ADENOSYL)-TRIPHOSPHATASE"/>
    <property type="match status" value="1"/>
</dbReference>
<keyword evidence="2" id="KW-0479">Metal-binding</keyword>
<evidence type="ECO:0000256" key="2">
    <source>
        <dbReference type="ARBA" id="ARBA00022723"/>
    </source>
</evidence>
<dbReference type="Pfam" id="PF01663">
    <property type="entry name" value="Phosphodiest"/>
    <property type="match status" value="1"/>
</dbReference>